<protein>
    <submittedName>
        <fullName evidence="2">Bacteriocin immunity protein</fullName>
    </submittedName>
</protein>
<dbReference type="Pfam" id="PF08951">
    <property type="entry name" value="EntA_Immun"/>
    <property type="match status" value="1"/>
</dbReference>
<dbReference type="InterPro" id="IPR023130">
    <property type="entry name" value="Ta0600-like_sf"/>
</dbReference>
<reference evidence="3" key="1">
    <citation type="journal article" date="2019" name="Int. J. Syst. Evol. Microbiol.">
        <title>The Global Catalogue of Microorganisms (GCM) 10K type strain sequencing project: providing services to taxonomists for standard genome sequencing and annotation.</title>
        <authorList>
            <consortium name="The Broad Institute Genomics Platform"/>
            <consortium name="The Broad Institute Genome Sequencing Center for Infectious Disease"/>
            <person name="Wu L."/>
            <person name="Ma J."/>
        </authorList>
    </citation>
    <scope>NUCLEOTIDE SEQUENCE [LARGE SCALE GENOMIC DNA]</scope>
    <source>
        <strain evidence="3">CCM 8895</strain>
    </source>
</reference>
<keyword evidence="3" id="KW-1185">Reference proteome</keyword>
<dbReference type="InterPro" id="IPR015046">
    <property type="entry name" value="LciA_Immunity-like"/>
</dbReference>
<organism evidence="2 3">
    <name type="scientific">Companilactobacillus baiquanensis</name>
    <dbReference type="NCBI Taxonomy" id="2486005"/>
    <lineage>
        <taxon>Bacteria</taxon>
        <taxon>Bacillati</taxon>
        <taxon>Bacillota</taxon>
        <taxon>Bacilli</taxon>
        <taxon>Lactobacillales</taxon>
        <taxon>Lactobacillaceae</taxon>
        <taxon>Companilactobacillus</taxon>
    </lineage>
</organism>
<dbReference type="Proteomes" id="UP001596186">
    <property type="component" value="Unassembled WGS sequence"/>
</dbReference>
<dbReference type="Gene3D" id="1.20.1440.50">
    <property type="entry name" value="Ta0600-like"/>
    <property type="match status" value="1"/>
</dbReference>
<proteinExistence type="predicted"/>
<comment type="caution">
    <text evidence="2">The sequence shown here is derived from an EMBL/GenBank/DDBJ whole genome shotgun (WGS) entry which is preliminary data.</text>
</comment>
<dbReference type="SUPFAM" id="SSF109797">
    <property type="entry name" value="Bacteriocin immunity protein-like"/>
    <property type="match status" value="1"/>
</dbReference>
<accession>A0ABW1URL4</accession>
<gene>
    <name evidence="2" type="ORF">ACFP1F_00980</name>
</gene>
<evidence type="ECO:0000313" key="3">
    <source>
        <dbReference type="Proteomes" id="UP001596186"/>
    </source>
</evidence>
<evidence type="ECO:0000313" key="2">
    <source>
        <dbReference type="EMBL" id="MFC6322339.1"/>
    </source>
</evidence>
<evidence type="ECO:0000256" key="1">
    <source>
        <dbReference type="ARBA" id="ARBA00023025"/>
    </source>
</evidence>
<dbReference type="EMBL" id="JBHSSN010000002">
    <property type="protein sequence ID" value="MFC6322339.1"/>
    <property type="molecule type" value="Genomic_DNA"/>
</dbReference>
<sequence>MADNLENRTFAIIDEMYQDLKDNNRDQELLDLALKAATALDKGVNAQIVATKMVNGFSLYILTHKRESFGPKIGQSLSELTKIARTGGYVWSSIGLGDLRVQF</sequence>
<name>A0ABW1URL4_9LACO</name>
<dbReference type="RefSeq" id="WP_125591719.1">
    <property type="nucleotide sequence ID" value="NZ_JBHSSN010000002.1"/>
</dbReference>
<keyword evidence="1" id="KW-0079">Bacteriocin immunity</keyword>